<evidence type="ECO:0000313" key="1">
    <source>
        <dbReference type="EMBL" id="VVD66709.1"/>
    </source>
</evidence>
<name>A0A5E4RXV7_9BURK</name>
<accession>A0A5E4RXV7</accession>
<gene>
    <name evidence="1" type="ORF">PTE30175_00381</name>
</gene>
<proteinExistence type="predicted"/>
<dbReference type="AlphaFoldDB" id="A0A5E4RXV7"/>
<dbReference type="EMBL" id="CABPRZ010000001">
    <property type="protein sequence ID" value="VVD66709.1"/>
    <property type="molecule type" value="Genomic_DNA"/>
</dbReference>
<reference evidence="1 2" key="1">
    <citation type="submission" date="2019-08" db="EMBL/GenBank/DDBJ databases">
        <authorList>
            <person name="Peeters C."/>
        </authorList>
    </citation>
    <scope>NUCLEOTIDE SEQUENCE [LARGE SCALE GENOMIC DNA]</scope>
    <source>
        <strain evidence="1 2">LMG 30175</strain>
    </source>
</reference>
<evidence type="ECO:0000313" key="2">
    <source>
        <dbReference type="Proteomes" id="UP000414233"/>
    </source>
</evidence>
<sequence length="83" mass="9398">MRQEIKEYVQFSTGPDCLLFSAPVRVCLKSRQPRNVSLHMRQLVKLAPGIMTKMWPQRASGFPALQLHFRAQDEGARCAALGQ</sequence>
<organism evidence="1 2">
    <name type="scientific">Pandoraea terrae</name>
    <dbReference type="NCBI Taxonomy" id="1537710"/>
    <lineage>
        <taxon>Bacteria</taxon>
        <taxon>Pseudomonadati</taxon>
        <taxon>Pseudomonadota</taxon>
        <taxon>Betaproteobacteria</taxon>
        <taxon>Burkholderiales</taxon>
        <taxon>Burkholderiaceae</taxon>
        <taxon>Pandoraea</taxon>
    </lineage>
</organism>
<protein>
    <submittedName>
        <fullName evidence="1">Uncharacterized protein</fullName>
    </submittedName>
</protein>
<keyword evidence="2" id="KW-1185">Reference proteome</keyword>
<dbReference type="Proteomes" id="UP000414233">
    <property type="component" value="Unassembled WGS sequence"/>
</dbReference>